<evidence type="ECO:0000256" key="6">
    <source>
        <dbReference type="ARBA" id="ARBA00055087"/>
    </source>
</evidence>
<comment type="similarity">
    <text evidence="7">Belongs to the MoaC family.</text>
</comment>
<feature type="binding site" evidence="7">
    <location>
        <begin position="136"/>
        <end position="137"/>
    </location>
    <ligand>
        <name>substrate</name>
    </ligand>
</feature>
<evidence type="ECO:0000313" key="10">
    <source>
        <dbReference type="EMBL" id="TCP38124.1"/>
    </source>
</evidence>
<comment type="subunit">
    <text evidence="7">Homohexamer; trimer of dimers.</text>
</comment>
<feature type="region of interest" description="Disordered" evidence="8">
    <location>
        <begin position="171"/>
        <end position="208"/>
    </location>
</feature>
<comment type="function">
    <text evidence="6 7">Catalyzes the conversion of (8S)-3',8-cyclo-7,8-dihydroguanosine 5'-triphosphate to cyclic pyranopterin monophosphate (cPMP).</text>
</comment>
<dbReference type="EC" id="4.6.1.17" evidence="3 7"/>
<comment type="caution">
    <text evidence="10">The sequence shown here is derived from an EMBL/GenBank/DDBJ whole genome shotgun (WGS) entry which is preliminary data.</text>
</comment>
<evidence type="ECO:0000256" key="8">
    <source>
        <dbReference type="SAM" id="MobiDB-lite"/>
    </source>
</evidence>
<dbReference type="GO" id="GO:0061799">
    <property type="term" value="F:cyclic pyranopterin monophosphate synthase activity"/>
    <property type="evidence" value="ECO:0007669"/>
    <property type="project" value="UniProtKB-UniRule"/>
</dbReference>
<feature type="region of interest" description="Disordered" evidence="8">
    <location>
        <begin position="1"/>
        <end position="25"/>
    </location>
</feature>
<dbReference type="CDD" id="cd01420">
    <property type="entry name" value="MoaC_PE"/>
    <property type="match status" value="1"/>
</dbReference>
<keyword evidence="5 7" id="KW-0456">Lyase</keyword>
<dbReference type="UniPathway" id="UPA00344"/>
<dbReference type="RefSeq" id="WP_132706354.1">
    <property type="nucleotide sequence ID" value="NZ_JACIGF010000001.1"/>
</dbReference>
<feature type="compositionally biased region" description="Pro residues" evidence="8">
    <location>
        <begin position="1"/>
        <end position="22"/>
    </location>
</feature>
<evidence type="ECO:0000313" key="11">
    <source>
        <dbReference type="Proteomes" id="UP000295399"/>
    </source>
</evidence>
<dbReference type="PANTHER" id="PTHR22960">
    <property type="entry name" value="MOLYBDOPTERIN COFACTOR SYNTHESIS PROTEIN A"/>
    <property type="match status" value="1"/>
</dbReference>
<name>A0A4R2PSP5_RHOSA</name>
<dbReference type="InterPro" id="IPR002820">
    <property type="entry name" value="Mopterin_CF_biosynth-C_dom"/>
</dbReference>
<dbReference type="NCBIfam" id="TIGR00581">
    <property type="entry name" value="moaC"/>
    <property type="match status" value="1"/>
</dbReference>
<comment type="catalytic activity">
    <reaction evidence="1 7">
        <text>(8S)-3',8-cyclo-7,8-dihydroguanosine 5'-triphosphate = cyclic pyranopterin phosphate + diphosphate</text>
        <dbReference type="Rhea" id="RHEA:49580"/>
        <dbReference type="ChEBI" id="CHEBI:33019"/>
        <dbReference type="ChEBI" id="CHEBI:59648"/>
        <dbReference type="ChEBI" id="CHEBI:131766"/>
        <dbReference type="EC" id="4.6.1.17"/>
    </reaction>
</comment>
<dbReference type="FunCoup" id="A0A4R2PSP5">
    <property type="interactions" value="343"/>
</dbReference>
<dbReference type="InterPro" id="IPR036522">
    <property type="entry name" value="MoaC_sf"/>
</dbReference>
<dbReference type="Pfam" id="PF01967">
    <property type="entry name" value="MoaC"/>
    <property type="match status" value="1"/>
</dbReference>
<dbReference type="InterPro" id="IPR047594">
    <property type="entry name" value="MoaC_bact/euk"/>
</dbReference>
<keyword evidence="4 7" id="KW-0501">Molybdenum cofactor biosynthesis</keyword>
<comment type="pathway">
    <text evidence="2 7">Cofactor biosynthesis; molybdopterin biosynthesis.</text>
</comment>
<feature type="active site" evidence="7">
    <location>
        <position position="151"/>
    </location>
</feature>
<evidence type="ECO:0000256" key="2">
    <source>
        <dbReference type="ARBA" id="ARBA00005046"/>
    </source>
</evidence>
<evidence type="ECO:0000256" key="7">
    <source>
        <dbReference type="HAMAP-Rule" id="MF_01224"/>
    </source>
</evidence>
<dbReference type="GO" id="GO:0006777">
    <property type="term" value="P:Mo-molybdopterin cofactor biosynthetic process"/>
    <property type="evidence" value="ECO:0007669"/>
    <property type="project" value="UniProtKB-UniRule"/>
</dbReference>
<gene>
    <name evidence="7" type="primary">moaC</name>
    <name evidence="10" type="ORF">EV659_10118</name>
</gene>
<dbReference type="NCBIfam" id="NF006870">
    <property type="entry name" value="PRK09364.1"/>
    <property type="match status" value="1"/>
</dbReference>
<dbReference type="OrthoDB" id="9794429at2"/>
<dbReference type="Proteomes" id="UP000295399">
    <property type="component" value="Unassembled WGS sequence"/>
</dbReference>
<sequence>MTGAPPGDPPSNAPTPGAPTPGAPAVGFSHLDAAGRAAMVDVGDKPVSRRRAEARGRLVMAPATLARVEAGGLPKGDAFATARIAGIQAAKRTDHLIPLCHGLALSAVTVEFAIRPPDTIDIVATVTTDARTGVEMEALTAVSVAGLTLYDMIKSVDRALTLTDIRLTAKDGGKSGPYRAPGADRGDDRGGAVGNQGQDDAGGDHAQR</sequence>
<proteinExistence type="inferred from homology"/>
<feature type="domain" description="Molybdopterin cofactor biosynthesis C (MoaC)" evidence="9">
    <location>
        <begin position="39"/>
        <end position="173"/>
    </location>
</feature>
<dbReference type="EMBL" id="SLXO01000001">
    <property type="protein sequence ID" value="TCP38124.1"/>
    <property type="molecule type" value="Genomic_DNA"/>
</dbReference>
<evidence type="ECO:0000256" key="5">
    <source>
        <dbReference type="ARBA" id="ARBA00023239"/>
    </source>
</evidence>
<evidence type="ECO:0000256" key="1">
    <source>
        <dbReference type="ARBA" id="ARBA00001637"/>
    </source>
</evidence>
<keyword evidence="11" id="KW-1185">Reference proteome</keyword>
<reference evidence="10 11" key="1">
    <citation type="submission" date="2019-03" db="EMBL/GenBank/DDBJ databases">
        <title>Genomic Encyclopedia of Type Strains, Phase IV (KMG-IV): sequencing the most valuable type-strain genomes for metagenomic binning, comparative biology and taxonomic classification.</title>
        <authorList>
            <person name="Goeker M."/>
        </authorList>
    </citation>
    <scope>NUCLEOTIDE SEQUENCE [LARGE SCALE GENOMIC DNA]</scope>
    <source>
        <strain evidence="10 11">DSM 2132</strain>
    </source>
</reference>
<dbReference type="InterPro" id="IPR050105">
    <property type="entry name" value="MoCo_biosynth_MoaA/MoaC"/>
</dbReference>
<evidence type="ECO:0000256" key="4">
    <source>
        <dbReference type="ARBA" id="ARBA00023150"/>
    </source>
</evidence>
<dbReference type="Gene3D" id="3.30.70.640">
    <property type="entry name" value="Molybdopterin cofactor biosynthesis C (MoaC) domain"/>
    <property type="match status" value="1"/>
</dbReference>
<dbReference type="InterPro" id="IPR023045">
    <property type="entry name" value="MoaC"/>
</dbReference>
<dbReference type="AlphaFoldDB" id="A0A4R2PSP5"/>
<dbReference type="InParanoid" id="A0A4R2PSP5"/>
<accession>A0A4R2PSP5</accession>
<protein>
    <recommendedName>
        <fullName evidence="3 7">Cyclic pyranopterin monophosphate synthase</fullName>
        <ecNumber evidence="3 7">4.6.1.17</ecNumber>
    </recommendedName>
    <alternativeName>
        <fullName evidence="7">Molybdenum cofactor biosynthesis protein C</fullName>
    </alternativeName>
</protein>
<evidence type="ECO:0000259" key="9">
    <source>
        <dbReference type="Pfam" id="PF01967"/>
    </source>
</evidence>
<dbReference type="HAMAP" id="MF_01224_B">
    <property type="entry name" value="MoaC_B"/>
    <property type="match status" value="1"/>
</dbReference>
<organism evidence="10 11">
    <name type="scientific">Rhodothalassium salexigens DSM 2132</name>
    <dbReference type="NCBI Taxonomy" id="1188247"/>
    <lineage>
        <taxon>Bacteria</taxon>
        <taxon>Pseudomonadati</taxon>
        <taxon>Pseudomonadota</taxon>
        <taxon>Alphaproteobacteria</taxon>
        <taxon>Rhodothalassiales</taxon>
        <taxon>Rhodothalassiaceae</taxon>
        <taxon>Rhodothalassium</taxon>
    </lineage>
</organism>
<feature type="binding site" evidence="7">
    <location>
        <begin position="99"/>
        <end position="101"/>
    </location>
    <ligand>
        <name>substrate</name>
    </ligand>
</feature>
<evidence type="ECO:0000256" key="3">
    <source>
        <dbReference type="ARBA" id="ARBA00012575"/>
    </source>
</evidence>
<dbReference type="SUPFAM" id="SSF55040">
    <property type="entry name" value="Molybdenum cofactor biosynthesis protein C, MoaC"/>
    <property type="match status" value="1"/>
</dbReference>